<sequence>MVFGAHILFNRLMGLMVVLTLVSAFSAPLAAQDEPDEEPTRSARKSDGEYDRVTWTLRGFVVGVEGEDGDSPWHDHDEFDHPFRHRHRNGEYDGGGIGISGEVRFSRRIGLEITGILATDRDWDDWDHHWHDHDHDHDHDHHHDDGMAAVLVGANFHVVTGRRFNLHVGPLVGVIGREGYDHRHDRHDHDHDHGIPKDFLHDYDHDHRHYDHDDWEGASVIGVNIGMDLKFGRNRDWSFYASVKSLSTLHESDHFEDGDWDVASMGFGYRF</sequence>
<keyword evidence="3" id="KW-1185">Reference proteome</keyword>
<accession>A0A8A4TLV6</accession>
<proteinExistence type="predicted"/>
<keyword evidence="1" id="KW-0732">Signal</keyword>
<feature type="signal peptide" evidence="1">
    <location>
        <begin position="1"/>
        <end position="30"/>
    </location>
</feature>
<dbReference type="EMBL" id="CP071793">
    <property type="protein sequence ID" value="QTD49861.1"/>
    <property type="molecule type" value="Genomic_DNA"/>
</dbReference>
<organism evidence="2 3">
    <name type="scientific">Sulfidibacter corallicola</name>
    <dbReference type="NCBI Taxonomy" id="2818388"/>
    <lineage>
        <taxon>Bacteria</taxon>
        <taxon>Pseudomonadati</taxon>
        <taxon>Acidobacteriota</taxon>
        <taxon>Holophagae</taxon>
        <taxon>Acanthopleuribacterales</taxon>
        <taxon>Acanthopleuribacteraceae</taxon>
        <taxon>Sulfidibacter</taxon>
    </lineage>
</organism>
<feature type="chain" id="PRO_5035164513" description="Outer membrane protein beta-barrel domain-containing protein" evidence="1">
    <location>
        <begin position="31"/>
        <end position="271"/>
    </location>
</feature>
<gene>
    <name evidence="2" type="ORF">J3U87_30125</name>
</gene>
<dbReference type="AlphaFoldDB" id="A0A8A4TLV6"/>
<dbReference type="Proteomes" id="UP000663929">
    <property type="component" value="Chromosome"/>
</dbReference>
<reference evidence="2" key="1">
    <citation type="submission" date="2021-03" db="EMBL/GenBank/DDBJ databases">
        <title>Acanthopleuribacteraceae sp. M133.</title>
        <authorList>
            <person name="Wang G."/>
        </authorList>
    </citation>
    <scope>NUCLEOTIDE SEQUENCE</scope>
    <source>
        <strain evidence="2">M133</strain>
    </source>
</reference>
<dbReference type="KEGG" id="scor:J3U87_30125"/>
<evidence type="ECO:0000313" key="3">
    <source>
        <dbReference type="Proteomes" id="UP000663929"/>
    </source>
</evidence>
<protein>
    <recommendedName>
        <fullName evidence="4">Outer membrane protein beta-barrel domain-containing protein</fullName>
    </recommendedName>
</protein>
<name>A0A8A4TLV6_SULCO</name>
<dbReference type="RefSeq" id="WP_237379493.1">
    <property type="nucleotide sequence ID" value="NZ_CP071793.1"/>
</dbReference>
<evidence type="ECO:0000313" key="2">
    <source>
        <dbReference type="EMBL" id="QTD49861.1"/>
    </source>
</evidence>
<evidence type="ECO:0000256" key="1">
    <source>
        <dbReference type="SAM" id="SignalP"/>
    </source>
</evidence>
<evidence type="ECO:0008006" key="4">
    <source>
        <dbReference type="Google" id="ProtNLM"/>
    </source>
</evidence>